<keyword evidence="9 11" id="KW-0486">Methionine biosynthesis</keyword>
<feature type="domain" description="Tetrahydrofolate dehydrogenase/cyclohydrolase catalytic" evidence="12">
    <location>
        <begin position="5"/>
        <end position="119"/>
    </location>
</feature>
<dbReference type="SUPFAM" id="SSF51735">
    <property type="entry name" value="NAD(P)-binding Rossmann-fold domains"/>
    <property type="match status" value="1"/>
</dbReference>
<feature type="domain" description="Tetrahydrofolate dehydrogenase/cyclohydrolase NAD(P)-binding" evidence="13">
    <location>
        <begin position="139"/>
        <end position="283"/>
    </location>
</feature>
<evidence type="ECO:0000259" key="13">
    <source>
        <dbReference type="Pfam" id="PF02882"/>
    </source>
</evidence>
<dbReference type="Proteomes" id="UP000245702">
    <property type="component" value="Unassembled WGS sequence"/>
</dbReference>
<comment type="subunit">
    <text evidence="11">Homodimer.</text>
</comment>
<name>A0ABP2C9I4_9FIRM</name>
<evidence type="ECO:0000313" key="15">
    <source>
        <dbReference type="Proteomes" id="UP000245702"/>
    </source>
</evidence>
<comment type="caution">
    <text evidence="14">The sequence shown here is derived from an EMBL/GenBank/DDBJ whole genome shotgun (WGS) entry which is preliminary data.</text>
</comment>
<dbReference type="CDD" id="cd01080">
    <property type="entry name" value="NAD_bind_m-THF_DH_Cyclohyd"/>
    <property type="match status" value="1"/>
</dbReference>
<keyword evidence="7 11" id="KW-0560">Oxidoreductase</keyword>
<evidence type="ECO:0000256" key="7">
    <source>
        <dbReference type="ARBA" id="ARBA00023002"/>
    </source>
</evidence>
<keyword evidence="10 11" id="KW-0511">Multifunctional enzyme</keyword>
<dbReference type="RefSeq" id="WP_075754441.1">
    <property type="nucleotide sequence ID" value="NZ_CP146991.1"/>
</dbReference>
<dbReference type="Gene3D" id="3.40.50.10860">
    <property type="entry name" value="Leucine Dehydrogenase, chain A, domain 1"/>
    <property type="match status" value="1"/>
</dbReference>
<evidence type="ECO:0000256" key="11">
    <source>
        <dbReference type="HAMAP-Rule" id="MF_01576"/>
    </source>
</evidence>
<sequence>MAERLAGKAVADAMKEELSQKVAAIKAKGITPKLGIIRVGARPDDLFYEGGAKKTCESIGMEYQVFEYPADIDQAAFEKAVIEVGANKEVNGILMFAPLPKQLDEKKIRSLIPVEKDVDCMTIGSAAKVYTDDPTGFPPCTPTACMDILKFYDIPLKGKKAVVLGRSQVVGKPVAMLLLRENATVTICHSRTDNLPAVCADADVLIAAVGRAKMVKANFVKPGQVVIDVGINEDPDNPGKYCGDVDYAEVEPIVAKITPVPGGVGSVTTVVLCKQTIQACEMQNGLA</sequence>
<evidence type="ECO:0000259" key="12">
    <source>
        <dbReference type="Pfam" id="PF00763"/>
    </source>
</evidence>
<dbReference type="InterPro" id="IPR046346">
    <property type="entry name" value="Aminoacid_DH-like_N_sf"/>
</dbReference>
<comment type="function">
    <text evidence="11">Catalyzes the oxidation of 5,10-methylenetetrahydrofolate to 5,10-methenyltetrahydrofolate and then the hydrolysis of 5,10-methenyltetrahydrofolate to 10-formyltetrahydrofolate.</text>
</comment>
<comment type="caution">
    <text evidence="11">Lacks conserved residue(s) required for the propagation of feature annotation.</text>
</comment>
<dbReference type="InterPro" id="IPR020631">
    <property type="entry name" value="THF_DH/CycHdrlase_NAD-bd_dom"/>
</dbReference>
<dbReference type="Gene3D" id="3.40.50.720">
    <property type="entry name" value="NAD(P)-binding Rossmann-like Domain"/>
    <property type="match status" value="1"/>
</dbReference>
<comment type="catalytic activity">
    <reaction evidence="11">
        <text>(6R)-5,10-methylene-5,6,7,8-tetrahydrofolate + NADP(+) = (6R)-5,10-methenyltetrahydrofolate + NADPH</text>
        <dbReference type="Rhea" id="RHEA:22812"/>
        <dbReference type="ChEBI" id="CHEBI:15636"/>
        <dbReference type="ChEBI" id="CHEBI:57455"/>
        <dbReference type="ChEBI" id="CHEBI:57783"/>
        <dbReference type="ChEBI" id="CHEBI:58349"/>
        <dbReference type="EC" id="1.5.1.5"/>
    </reaction>
</comment>
<dbReference type="EC" id="1.5.1.5" evidence="11"/>
<keyword evidence="2 11" id="KW-0554">One-carbon metabolism</keyword>
<protein>
    <recommendedName>
        <fullName evidence="11">Bifunctional protein FolD</fullName>
    </recommendedName>
    <domain>
        <recommendedName>
            <fullName evidence="11">Methylenetetrahydrofolate dehydrogenase</fullName>
            <ecNumber evidence="11">1.5.1.5</ecNumber>
        </recommendedName>
    </domain>
    <domain>
        <recommendedName>
            <fullName evidence="11">Methenyltetrahydrofolate cyclohydrolase</fullName>
            <ecNumber evidence="11">3.5.4.9</ecNumber>
        </recommendedName>
    </domain>
</protein>
<dbReference type="Pfam" id="PF02882">
    <property type="entry name" value="THF_DHG_CYH_C"/>
    <property type="match status" value="1"/>
</dbReference>
<keyword evidence="15" id="KW-1185">Reference proteome</keyword>
<evidence type="ECO:0000256" key="1">
    <source>
        <dbReference type="ARBA" id="ARBA00004777"/>
    </source>
</evidence>
<dbReference type="EC" id="3.5.4.9" evidence="11"/>
<proteinExistence type="inferred from homology"/>
<evidence type="ECO:0000256" key="2">
    <source>
        <dbReference type="ARBA" id="ARBA00022563"/>
    </source>
</evidence>
<evidence type="ECO:0000256" key="3">
    <source>
        <dbReference type="ARBA" id="ARBA00022605"/>
    </source>
</evidence>
<evidence type="ECO:0000256" key="4">
    <source>
        <dbReference type="ARBA" id="ARBA00022755"/>
    </source>
</evidence>
<dbReference type="SUPFAM" id="SSF53223">
    <property type="entry name" value="Aminoacid dehydrogenase-like, N-terminal domain"/>
    <property type="match status" value="1"/>
</dbReference>
<dbReference type="InterPro" id="IPR020630">
    <property type="entry name" value="THF_DH/CycHdrlase_cat_dom"/>
</dbReference>
<feature type="binding site" evidence="11">
    <location>
        <begin position="165"/>
        <end position="167"/>
    </location>
    <ligand>
        <name>NADP(+)</name>
        <dbReference type="ChEBI" id="CHEBI:58349"/>
    </ligand>
</feature>
<dbReference type="EMBL" id="FCOW01000026">
    <property type="protein sequence ID" value="CVK20967.1"/>
    <property type="molecule type" value="Genomic_DNA"/>
</dbReference>
<organism evidence="14 15">
    <name type="scientific">Sporomusa sphaeroides DSM 2875</name>
    <dbReference type="NCBI Taxonomy" id="1337886"/>
    <lineage>
        <taxon>Bacteria</taxon>
        <taxon>Bacillati</taxon>
        <taxon>Bacillota</taxon>
        <taxon>Negativicutes</taxon>
        <taxon>Selenomonadales</taxon>
        <taxon>Sporomusaceae</taxon>
        <taxon>Sporomusa</taxon>
    </lineage>
</organism>
<evidence type="ECO:0000256" key="6">
    <source>
        <dbReference type="ARBA" id="ARBA00022857"/>
    </source>
</evidence>
<accession>A0ABP2C9I4</accession>
<evidence type="ECO:0000313" key="14">
    <source>
        <dbReference type="EMBL" id="CVK20967.1"/>
    </source>
</evidence>
<keyword evidence="3 11" id="KW-0028">Amino-acid biosynthesis</keyword>
<dbReference type="InterPro" id="IPR000672">
    <property type="entry name" value="THF_DH/CycHdrlase"/>
</dbReference>
<dbReference type="PANTHER" id="PTHR48099:SF5">
    <property type="entry name" value="C-1-TETRAHYDROFOLATE SYNTHASE, CYTOPLASMIC"/>
    <property type="match status" value="1"/>
</dbReference>
<feature type="binding site" evidence="11">
    <location>
        <position position="231"/>
    </location>
    <ligand>
        <name>NADP(+)</name>
        <dbReference type="ChEBI" id="CHEBI:58349"/>
    </ligand>
</feature>
<keyword evidence="5 11" id="KW-0378">Hydrolase</keyword>
<comment type="pathway">
    <text evidence="1 11">One-carbon metabolism; tetrahydrofolate interconversion.</text>
</comment>
<dbReference type="Pfam" id="PF00763">
    <property type="entry name" value="THF_DHG_CYH"/>
    <property type="match status" value="1"/>
</dbReference>
<gene>
    <name evidence="11 14" type="primary">folD</name>
    <name evidence="14" type="ORF">SSPH_03639</name>
</gene>
<dbReference type="HAMAP" id="MF_01576">
    <property type="entry name" value="THF_DHG_CYH"/>
    <property type="match status" value="1"/>
</dbReference>
<evidence type="ECO:0000256" key="9">
    <source>
        <dbReference type="ARBA" id="ARBA00023167"/>
    </source>
</evidence>
<reference evidence="14 15" key="1">
    <citation type="submission" date="2016-01" db="EMBL/GenBank/DDBJ databases">
        <authorList>
            <person name="Brown R."/>
        </authorList>
    </citation>
    <scope>NUCLEOTIDE SEQUENCE [LARGE SCALE GENOMIC DNA]</scope>
    <source>
        <strain evidence="14">Sporomusa sphaeroides DSM 2875</strain>
    </source>
</reference>
<keyword evidence="4 11" id="KW-0658">Purine biosynthesis</keyword>
<keyword evidence="6 11" id="KW-0521">NADP</keyword>
<dbReference type="PANTHER" id="PTHR48099">
    <property type="entry name" value="C-1-TETRAHYDROFOLATE SYNTHASE, CYTOPLASMIC-RELATED"/>
    <property type="match status" value="1"/>
</dbReference>
<evidence type="ECO:0000256" key="8">
    <source>
        <dbReference type="ARBA" id="ARBA00023102"/>
    </source>
</evidence>
<keyword evidence="8 11" id="KW-0368">Histidine biosynthesis</keyword>
<evidence type="ECO:0000256" key="10">
    <source>
        <dbReference type="ARBA" id="ARBA00023268"/>
    </source>
</evidence>
<evidence type="ECO:0000256" key="5">
    <source>
        <dbReference type="ARBA" id="ARBA00022801"/>
    </source>
</evidence>
<dbReference type="InterPro" id="IPR036291">
    <property type="entry name" value="NAD(P)-bd_dom_sf"/>
</dbReference>
<comment type="catalytic activity">
    <reaction evidence="11">
        <text>(6R)-5,10-methenyltetrahydrofolate + H2O = (6R)-10-formyltetrahydrofolate + H(+)</text>
        <dbReference type="Rhea" id="RHEA:23700"/>
        <dbReference type="ChEBI" id="CHEBI:15377"/>
        <dbReference type="ChEBI" id="CHEBI:15378"/>
        <dbReference type="ChEBI" id="CHEBI:57455"/>
        <dbReference type="ChEBI" id="CHEBI:195366"/>
        <dbReference type="EC" id="3.5.4.9"/>
    </reaction>
</comment>
<dbReference type="PRINTS" id="PR00085">
    <property type="entry name" value="THFDHDRGNASE"/>
</dbReference>
<comment type="similarity">
    <text evidence="11">Belongs to the tetrahydrofolate dehydrogenase/cyclohydrolase family.</text>
</comment>